<name>A0A660SFX5_UNCW3</name>
<feature type="domain" description="Transglycosylase SLT" evidence="2">
    <location>
        <begin position="544"/>
        <end position="645"/>
    </location>
</feature>
<dbReference type="SUPFAM" id="SSF48452">
    <property type="entry name" value="TPR-like"/>
    <property type="match status" value="1"/>
</dbReference>
<dbReference type="Gene3D" id="1.25.40.10">
    <property type="entry name" value="Tetratricopeptide repeat domain"/>
    <property type="match status" value="2"/>
</dbReference>
<dbReference type="InterPro" id="IPR008258">
    <property type="entry name" value="Transglycosylase_SLT_dom_1"/>
</dbReference>
<dbReference type="InterPro" id="IPR000189">
    <property type="entry name" value="Transglyc_AS"/>
</dbReference>
<reference evidence="3 4" key="1">
    <citation type="submission" date="2018-06" db="EMBL/GenBank/DDBJ databases">
        <title>Extensive metabolic versatility and redundancy in microbially diverse, dynamic hydrothermal sediments.</title>
        <authorList>
            <person name="Dombrowski N."/>
            <person name="Teske A."/>
            <person name="Baker B.J."/>
        </authorList>
    </citation>
    <scope>NUCLEOTIDE SEQUENCE [LARGE SCALE GENOMIC DNA]</scope>
    <source>
        <strain evidence="3">B36_G15</strain>
    </source>
</reference>
<dbReference type="AlphaFoldDB" id="A0A660SFX5"/>
<comment type="caution">
    <text evidence="3">The sequence shown here is derived from an EMBL/GenBank/DDBJ whole genome shotgun (WGS) entry which is preliminary data.</text>
</comment>
<protein>
    <recommendedName>
        <fullName evidence="2">Transglycosylase SLT domain-containing protein</fullName>
    </recommendedName>
</protein>
<dbReference type="InterPro" id="IPR023346">
    <property type="entry name" value="Lysozyme-like_dom_sf"/>
</dbReference>
<sequence>MRWKIVILLLIACRGVVTTSKEPMILDQIRKIMDRDPLETMRLFSLVQDSAYQDEKERLLLTFYLQQREYYRADSLLSRVGVSRETTFLIKTKVGDQPYNYAPDLTAKIIQYALCRQWEMVKGLASLLDTTDPLVRFYYLRALLECGDSTPALKFMEGMDTIPSYLAGEFYRMKIELLLWANPEKAEEWIDSLSDPALRLYYRYQVKKDDRYLWQIIRRYPRGWAGDFALRRLRPKTRHQRYLYARARFRRGEYERALRYLKPLKGDEALFLIGMCYLRLGRKEKAYGYLRESGLPEAYYEIAQSLPDSEAISYYRLVVAKQPKRSLLRRSMVSQALALERLGRLSDAVAVELKFVREFPGTNTSRRLRLRAAINLIRLGELERADSLLATDSLSAYYYWRGRIQEMVGRSPDSIYNRLRKKHPFSYYTIYRLRARPRLDTISLVGWVEKMGGGDPDTAIFPEVRRLTRLGLYEYADQLLFSYRPRGPKSLYYAALFARELGYDWHRIRFAYRLLRMGVAQGKDRFPVELLRLTFPIFFLPSLKETGIELPLLAALIWQESNFNPGAVSPAGAIGLLQIMPRTGRLIGQELSESDPDLYRADLSIRYGSYYLKKLRRELGSWLYALIGYNAGPHRVRRWTTYYPEDEEIFIELIPFVETRNYIKRILWMREIYRWLLELGDLT</sequence>
<dbReference type="InterPro" id="IPR011990">
    <property type="entry name" value="TPR-like_helical_dom_sf"/>
</dbReference>
<organism evidence="3 4">
    <name type="scientific">candidate division WOR-3 bacterium</name>
    <dbReference type="NCBI Taxonomy" id="2052148"/>
    <lineage>
        <taxon>Bacteria</taxon>
        <taxon>Bacteria division WOR-3</taxon>
    </lineage>
</organism>
<evidence type="ECO:0000313" key="3">
    <source>
        <dbReference type="EMBL" id="RKX68890.1"/>
    </source>
</evidence>
<dbReference type="Pfam" id="PF01464">
    <property type="entry name" value="SLT"/>
    <property type="match status" value="1"/>
</dbReference>
<dbReference type="GO" id="GO:0016020">
    <property type="term" value="C:membrane"/>
    <property type="evidence" value="ECO:0007669"/>
    <property type="project" value="InterPro"/>
</dbReference>
<dbReference type="PROSITE" id="PS00922">
    <property type="entry name" value="TRANSGLYCOSYLASE"/>
    <property type="match status" value="1"/>
</dbReference>
<dbReference type="CDD" id="cd13401">
    <property type="entry name" value="Slt70-like"/>
    <property type="match status" value="1"/>
</dbReference>
<dbReference type="PANTHER" id="PTHR37423">
    <property type="entry name" value="SOLUBLE LYTIC MUREIN TRANSGLYCOSYLASE-RELATED"/>
    <property type="match status" value="1"/>
</dbReference>
<evidence type="ECO:0000256" key="1">
    <source>
        <dbReference type="ARBA" id="ARBA00007734"/>
    </source>
</evidence>
<dbReference type="GO" id="GO:0000270">
    <property type="term" value="P:peptidoglycan metabolic process"/>
    <property type="evidence" value="ECO:0007669"/>
    <property type="project" value="InterPro"/>
</dbReference>
<dbReference type="Proteomes" id="UP000268469">
    <property type="component" value="Unassembled WGS sequence"/>
</dbReference>
<dbReference type="EMBL" id="QNBE01000122">
    <property type="protein sequence ID" value="RKX68890.1"/>
    <property type="molecule type" value="Genomic_DNA"/>
</dbReference>
<accession>A0A660SFX5</accession>
<dbReference type="Gene3D" id="1.10.530.10">
    <property type="match status" value="1"/>
</dbReference>
<dbReference type="SUPFAM" id="SSF53955">
    <property type="entry name" value="Lysozyme-like"/>
    <property type="match status" value="1"/>
</dbReference>
<gene>
    <name evidence="3" type="ORF">DRP53_09770</name>
</gene>
<dbReference type="GO" id="GO:0008933">
    <property type="term" value="F:peptidoglycan lytic transglycosylase activity"/>
    <property type="evidence" value="ECO:0007669"/>
    <property type="project" value="InterPro"/>
</dbReference>
<proteinExistence type="inferred from homology"/>
<comment type="similarity">
    <text evidence="1">Belongs to the transglycosylase Slt family.</text>
</comment>
<evidence type="ECO:0000313" key="4">
    <source>
        <dbReference type="Proteomes" id="UP000268469"/>
    </source>
</evidence>
<dbReference type="PANTHER" id="PTHR37423:SF5">
    <property type="entry name" value="SOLUBLE LYTIC MUREIN TRANSGLYCOSYLASE"/>
    <property type="match status" value="1"/>
</dbReference>
<evidence type="ECO:0000259" key="2">
    <source>
        <dbReference type="Pfam" id="PF01464"/>
    </source>
</evidence>